<evidence type="ECO:0000313" key="2">
    <source>
        <dbReference type="EnsemblPlants" id="MELO3C028885.2.1"/>
    </source>
</evidence>
<reference evidence="2" key="1">
    <citation type="submission" date="2023-03" db="UniProtKB">
        <authorList>
            <consortium name="EnsemblPlants"/>
        </authorList>
    </citation>
    <scope>IDENTIFICATION</scope>
</reference>
<name>A0A9I9E535_CUCME</name>
<protein>
    <submittedName>
        <fullName evidence="2">Uncharacterized protein</fullName>
    </submittedName>
</protein>
<dbReference type="EnsemblPlants" id="MELO3C028885.2.1">
    <property type="protein sequence ID" value="MELO3C028885.2.1"/>
    <property type="gene ID" value="MELO3C028885.2"/>
</dbReference>
<dbReference type="Gramene" id="MELO3C028885.2.1">
    <property type="protein sequence ID" value="MELO3C028885.2.1"/>
    <property type="gene ID" value="MELO3C028885.2"/>
</dbReference>
<dbReference type="AlphaFoldDB" id="A0A9I9E535"/>
<accession>A0A9I9E535</accession>
<proteinExistence type="predicted"/>
<feature type="region of interest" description="Disordered" evidence="1">
    <location>
        <begin position="1"/>
        <end position="50"/>
    </location>
</feature>
<organism evidence="2">
    <name type="scientific">Cucumis melo</name>
    <name type="common">Muskmelon</name>
    <dbReference type="NCBI Taxonomy" id="3656"/>
    <lineage>
        <taxon>Eukaryota</taxon>
        <taxon>Viridiplantae</taxon>
        <taxon>Streptophyta</taxon>
        <taxon>Embryophyta</taxon>
        <taxon>Tracheophyta</taxon>
        <taxon>Spermatophyta</taxon>
        <taxon>Magnoliopsida</taxon>
        <taxon>eudicotyledons</taxon>
        <taxon>Gunneridae</taxon>
        <taxon>Pentapetalae</taxon>
        <taxon>rosids</taxon>
        <taxon>fabids</taxon>
        <taxon>Cucurbitales</taxon>
        <taxon>Cucurbitaceae</taxon>
        <taxon>Benincaseae</taxon>
        <taxon>Cucumis</taxon>
    </lineage>
</organism>
<feature type="compositionally biased region" description="Basic residues" evidence="1">
    <location>
        <begin position="1"/>
        <end position="16"/>
    </location>
</feature>
<evidence type="ECO:0000256" key="1">
    <source>
        <dbReference type="SAM" id="MobiDB-lite"/>
    </source>
</evidence>
<sequence length="66" mass="7803">LLTRRGDRKTKKRPRKLSLTVNGSEKNKKKRNNTCGEQVDQDMTDENKRNESLECQRWKVDHIHGP</sequence>